<feature type="active site" description="Proton donor; for dehydratase activity" evidence="8">
    <location>
        <position position="1263"/>
    </location>
</feature>
<evidence type="ECO:0000256" key="6">
    <source>
        <dbReference type="ARBA" id="ARBA00023268"/>
    </source>
</evidence>
<dbReference type="InterPro" id="IPR049551">
    <property type="entry name" value="PKS_DH_C"/>
</dbReference>
<dbReference type="InterPro" id="IPR006162">
    <property type="entry name" value="Ppantetheine_attach_site"/>
</dbReference>
<dbReference type="InterPro" id="IPR020806">
    <property type="entry name" value="PKS_PP-bd"/>
</dbReference>
<feature type="active site" description="Proton acceptor; for dehydratase activity" evidence="8">
    <location>
        <position position="1064"/>
    </location>
</feature>
<dbReference type="InterPro" id="IPR036736">
    <property type="entry name" value="ACP-like_sf"/>
</dbReference>
<dbReference type="GO" id="GO:1901336">
    <property type="term" value="P:lactone biosynthetic process"/>
    <property type="evidence" value="ECO:0007669"/>
    <property type="project" value="UniProtKB-ARBA"/>
</dbReference>
<dbReference type="OrthoDB" id="329835at2759"/>
<dbReference type="PROSITE" id="PS00606">
    <property type="entry name" value="KS3_1"/>
    <property type="match status" value="1"/>
</dbReference>
<keyword evidence="5" id="KW-0560">Oxidoreductase</keyword>
<proteinExistence type="predicted"/>
<dbReference type="InterPro" id="IPR049900">
    <property type="entry name" value="PKS_mFAS_DH"/>
</dbReference>
<evidence type="ECO:0000256" key="7">
    <source>
        <dbReference type="ARBA" id="ARBA00023315"/>
    </source>
</evidence>
<keyword evidence="1" id="KW-0596">Phosphopantetheine</keyword>
<dbReference type="InterPro" id="IPR009081">
    <property type="entry name" value="PP-bd_ACP"/>
</dbReference>
<evidence type="ECO:0000313" key="13">
    <source>
        <dbReference type="Proteomes" id="UP000248423"/>
    </source>
</evidence>
<dbReference type="GO" id="GO:0004312">
    <property type="term" value="F:fatty acid synthase activity"/>
    <property type="evidence" value="ECO:0007669"/>
    <property type="project" value="TreeGrafter"/>
</dbReference>
<feature type="region of interest" description="N-terminal hotdog fold" evidence="8">
    <location>
        <begin position="1032"/>
        <end position="1165"/>
    </location>
</feature>
<evidence type="ECO:0000313" key="12">
    <source>
        <dbReference type="EMBL" id="PYI05349.1"/>
    </source>
</evidence>
<dbReference type="InterPro" id="IPR014031">
    <property type="entry name" value="Ketoacyl_synth_C"/>
</dbReference>
<keyword evidence="7" id="KW-0012">Acyltransferase</keyword>
<dbReference type="InterPro" id="IPR013968">
    <property type="entry name" value="PKS_KR"/>
</dbReference>
<dbReference type="SMART" id="SM00829">
    <property type="entry name" value="PKS_ER"/>
    <property type="match status" value="1"/>
</dbReference>
<dbReference type="InterPro" id="IPR050091">
    <property type="entry name" value="PKS_NRPS_Biosynth_Enz"/>
</dbReference>
<evidence type="ECO:0000256" key="3">
    <source>
        <dbReference type="ARBA" id="ARBA00022679"/>
    </source>
</evidence>
<dbReference type="SUPFAM" id="SSF53335">
    <property type="entry name" value="S-adenosyl-L-methionine-dependent methyltransferases"/>
    <property type="match status" value="1"/>
</dbReference>
<dbReference type="InterPro" id="IPR029063">
    <property type="entry name" value="SAM-dependent_MTases_sf"/>
</dbReference>
<accession>A0A319EUS7</accession>
<evidence type="ECO:0000256" key="8">
    <source>
        <dbReference type="PROSITE-ProRule" id="PRU01363"/>
    </source>
</evidence>
<evidence type="ECO:0000259" key="10">
    <source>
        <dbReference type="PROSITE" id="PS52004"/>
    </source>
</evidence>
<dbReference type="Gene3D" id="1.10.1200.10">
    <property type="entry name" value="ACP-like"/>
    <property type="match status" value="1"/>
</dbReference>
<dbReference type="Pfam" id="PF00109">
    <property type="entry name" value="ketoacyl-synt"/>
    <property type="match status" value="1"/>
</dbReference>
<dbReference type="Pfam" id="PF14765">
    <property type="entry name" value="PS-DH"/>
    <property type="match status" value="1"/>
</dbReference>
<dbReference type="InterPro" id="IPR020841">
    <property type="entry name" value="PKS_Beta-ketoAc_synthase_dom"/>
</dbReference>
<dbReference type="Pfam" id="PF00698">
    <property type="entry name" value="Acyl_transf_1"/>
    <property type="match status" value="1"/>
</dbReference>
<dbReference type="InterPro" id="IPR011032">
    <property type="entry name" value="GroES-like_sf"/>
</dbReference>
<dbReference type="InterPro" id="IPR036291">
    <property type="entry name" value="NAD(P)-bd_dom_sf"/>
</dbReference>
<dbReference type="GO" id="GO:0006633">
    <property type="term" value="P:fatty acid biosynthetic process"/>
    <property type="evidence" value="ECO:0007669"/>
    <property type="project" value="InterPro"/>
</dbReference>
<dbReference type="InterPro" id="IPR001227">
    <property type="entry name" value="Ac_transferase_dom_sf"/>
</dbReference>
<dbReference type="InterPro" id="IPR013154">
    <property type="entry name" value="ADH-like_N"/>
</dbReference>
<keyword evidence="6" id="KW-0511">Multifunctional enzyme</keyword>
<dbReference type="InterPro" id="IPR049552">
    <property type="entry name" value="PKS_DH_N"/>
</dbReference>
<dbReference type="PROSITE" id="PS52019">
    <property type="entry name" value="PKS_MFAS_DH"/>
    <property type="match status" value="1"/>
</dbReference>
<dbReference type="InterPro" id="IPR020807">
    <property type="entry name" value="PKS_DH"/>
</dbReference>
<dbReference type="InterPro" id="IPR013217">
    <property type="entry name" value="Methyltransf_12"/>
</dbReference>
<organism evidence="12 13">
    <name type="scientific">Aspergillus sclerotiicarbonarius (strain CBS 121057 / IBT 28362)</name>
    <dbReference type="NCBI Taxonomy" id="1448318"/>
    <lineage>
        <taxon>Eukaryota</taxon>
        <taxon>Fungi</taxon>
        <taxon>Dikarya</taxon>
        <taxon>Ascomycota</taxon>
        <taxon>Pezizomycotina</taxon>
        <taxon>Eurotiomycetes</taxon>
        <taxon>Eurotiomycetidae</taxon>
        <taxon>Eurotiales</taxon>
        <taxon>Aspergillaceae</taxon>
        <taxon>Aspergillus</taxon>
        <taxon>Aspergillus subgen. Circumdati</taxon>
    </lineage>
</organism>
<dbReference type="Gene3D" id="3.40.47.10">
    <property type="match status" value="1"/>
</dbReference>
<gene>
    <name evidence="12" type="ORF">BO78DRAFT_447698</name>
</gene>
<dbReference type="VEuPathDB" id="FungiDB:BO78DRAFT_447698"/>
<dbReference type="Pfam" id="PF08659">
    <property type="entry name" value="KR"/>
    <property type="match status" value="1"/>
</dbReference>
<feature type="domain" description="Ketosynthase family 3 (KS3)" evidence="10">
    <location>
        <begin position="55"/>
        <end position="481"/>
    </location>
</feature>
<dbReference type="Pfam" id="PF23114">
    <property type="entry name" value="NAD-bd_HRPKS_sdrA"/>
    <property type="match status" value="1"/>
</dbReference>
<dbReference type="Gene3D" id="3.30.70.3290">
    <property type="match status" value="1"/>
</dbReference>
<dbReference type="PANTHER" id="PTHR43775:SF29">
    <property type="entry name" value="ASPERFURANONE POLYKETIDE SYNTHASE AFOG-RELATED"/>
    <property type="match status" value="1"/>
</dbReference>
<feature type="domain" description="PKS/mFAS DH" evidence="11">
    <location>
        <begin position="1032"/>
        <end position="1354"/>
    </location>
</feature>
<dbReference type="GO" id="GO:0031177">
    <property type="term" value="F:phosphopantetheine binding"/>
    <property type="evidence" value="ECO:0007669"/>
    <property type="project" value="InterPro"/>
</dbReference>
<dbReference type="PROSITE" id="PS52004">
    <property type="entry name" value="KS3_2"/>
    <property type="match status" value="1"/>
</dbReference>
<dbReference type="Pfam" id="PF23297">
    <property type="entry name" value="ACP_SdgA_C"/>
    <property type="match status" value="1"/>
</dbReference>
<dbReference type="InterPro" id="IPR016036">
    <property type="entry name" value="Malonyl_transacylase_ACP-bd"/>
</dbReference>
<dbReference type="CDD" id="cd05195">
    <property type="entry name" value="enoyl_red"/>
    <property type="match status" value="1"/>
</dbReference>
<dbReference type="Gene3D" id="3.10.129.110">
    <property type="entry name" value="Polyketide synthase dehydratase"/>
    <property type="match status" value="1"/>
</dbReference>
<dbReference type="Gene3D" id="3.40.366.10">
    <property type="entry name" value="Malonyl-Coenzyme A Acyl Carrier Protein, domain 2"/>
    <property type="match status" value="1"/>
</dbReference>
<name>A0A319EUS7_ASPSB</name>
<dbReference type="Gene3D" id="3.40.50.720">
    <property type="entry name" value="NAD(P)-binding Rossmann-like Domain"/>
    <property type="match status" value="1"/>
</dbReference>
<dbReference type="SUPFAM" id="SSF52151">
    <property type="entry name" value="FabD/lysophospholipase-like"/>
    <property type="match status" value="1"/>
</dbReference>
<evidence type="ECO:0000256" key="2">
    <source>
        <dbReference type="ARBA" id="ARBA00022553"/>
    </source>
</evidence>
<keyword evidence="3" id="KW-0808">Transferase</keyword>
<dbReference type="InterPro" id="IPR018201">
    <property type="entry name" value="Ketoacyl_synth_AS"/>
</dbReference>
<dbReference type="SUPFAM" id="SSF51735">
    <property type="entry name" value="NAD(P)-binding Rossmann-fold domains"/>
    <property type="match status" value="2"/>
</dbReference>
<dbReference type="InterPro" id="IPR016039">
    <property type="entry name" value="Thiolase-like"/>
</dbReference>
<evidence type="ECO:0000259" key="9">
    <source>
        <dbReference type="PROSITE" id="PS50075"/>
    </source>
</evidence>
<keyword evidence="13" id="KW-1185">Reference proteome</keyword>
<dbReference type="SMART" id="SM00825">
    <property type="entry name" value="PKS_KS"/>
    <property type="match status" value="1"/>
</dbReference>
<dbReference type="PROSITE" id="PS50075">
    <property type="entry name" value="CARRIER"/>
    <property type="match status" value="1"/>
</dbReference>
<sequence length="2636" mass="289762">MAGPKSSVWQWIPGPWPPARHVGLSIRPPCISPLVSEKDHRDQYTADSALGEGSVAPLAVVGISLKFPQDATSPKEFWDMLVQGRCVSGEFPKDRMNIDAHHDADRDRLHSVSCRGAHFLKEDLGRFDAPFFGMSDAEAKAMDPQQRLALETVYRALENAGLPVEHVASSKTSVFAGSFCSDYHMIQVKDPLNVPKNATAGSGRNMIANRISWFFDFLGPSATIDTACSSSLMAVDLACQSIWGGDANMGIAIGCNIILAPEMTIGLDNLGLLSRDSRCYSFDSRANGYARGEGVGAVVIKRLDDAISAGDTIRAVIRSSSSNQDGKTPGILQPSKNAQACLIRDTYRKAGLDMGTTRYFEAHGTGTPIGDPIEARAIGTAFRPYRSGEDPLYVGSVKSNIGHLEGASGIAGLIKTVLVLEKGIIPPNSSNLQVTNSQIDEDYLKLKIVKSAIAWPANGLRRASVSSFGFGGANSHIVLDDAYNSLRLLGDEKGQHETVIVPSLMQVNGTLQMNGHDETDETDSHICQANVANNNGHCECDTNPRLFVWSAADKAGITRLAESWSLYFSTLSITETETYTADLAYTLCDRRSHWAWRTFVVAKPAVPIQNLTLQFAPATQRITSPHLAFIFSGQGAQWYAMGRELIGRYEVFTRSLSESGIYLKELGCEWDALDELQKPGPESNVNDPVYAQPLCTALQIALVDLLESWDISPAAVVGHSSGEIAAAYCSGALSKHSALKIAYFRGYLAGLLGRSSDMEGSMLAVGLSAEEVQKYLDTLAPQFETLKVVVACINSPRSITLSGELRQIDALQSLFNRDNVFSRKLVVNVAYHSFQMREVSEKYYAALGSLEMSCKRKRKPPFMISSVTGTLISNERLVEPEYWVNNMVSPVLFHDAMSYLCSQTGKTSKKIDGSHRRTVAINHLLEIGPHSALQGPCRDILSAMKKSDKVSYVPLLMRNRSALECVMEAAGRLHCSGYPARLSLINEDGEANTQRNLRVLGDLPEYPFNHSTSYWHESRLSKGYRLRRFGYLELLGTPEPNGNPMEASWRNIIRVSDMPWVQDHKINNTTLYPGAGMVVMAIEAVKQLADLDRPIVGFNVRDAVFLSALQIPTHAEGIEVNIHLRRTKDGKADSTGWFEYRIYAYDNETWVENSSGSIQALYETRDAGLDANQREENAWQSHLLESYSGAARSCTSSVNAEEFYKLLRLSGYQYGPEFAAIQRIGYREESCRNIISDIRTFQPTGTNGPDSYPAHTIHPTTLDAIIQMAAGLETDIGQRVTNVAVPTRIDRLWLSNMSGLSHPSANIVKAYATRSQSAVGYSYYSMTAVNPDASKALLTLDGLKVTAIASTEKTVISDQLKADNLCHFVERKADIDLLSSSEARNLYGIHESQLVEPVQHFTELDFLAATYISRYATSFHEEDRQNLPPHLNKYIDWALDYTRTLDLGLSEFSSKEWRDRMNDDEYIKTLHERVESGSKRGLLVSTVCRNLAGFIRDPLAYLFANNLLADVYYEMLGRFIGELAHKNPRMKIMEIGAGTGAMTDACLKALSIHFESGPSLRRYGQWDFTDISSSFFPSAQNLFAAEGQHMRFKVLDIEQDPEAQGFECGTYDMVVAFLVLHATADLSASLKNVRKLLKAGGKLLLFEITHLHPIRTNLIFGLLDGWWRSTEAYRQKSPCISSEKWGELLEETGFSGCDLVLDDYNDEVCREGSMIVSTAVAPRPTTSAAVNIIIDPKDQMQSDLAATLSDHLRGVGIFNITQRSLSDTLGRELSSDVLDICLLESTTPFLYDMDKSQYEGLQGLVSSTRNLIWVGEGGGRQPISKSGLVDGLFRVLTAEMYRARLTTLSLERNASREHQTEQILKVVRSVVADTDRAADMEYTEIDGILHVSRLVPARSLSQEVARKVLPQQRGKKPYGAGPSLRLNIGSPGLLNTLHFVEDRSQEKPLGPKEILIKVKAVGLNFRDVLVALGRLETDTLGAEFSGEVIQIGNSCQRFQPGDRVVAFHPSRYANYVRVQEDMPVAKIRNEKMSFTTAAAVPVAYATAWITLNKTAHLQAGESILIHSGAGGTGQAAIQVAQYLGATVFATVSTEEKKQLLMDRYHIPAEHIFSSRNILFAKGIRRLTAGRGVDVVLNSLSGDGLIASWESVAPYGRFVEIGKNDILSNSKLPMLQFERNVSFMAIDLAGMMADRPQMITAAMETVFSLLEDGKLSLVHPLERRGIAEIEHAFRQMQTGKNSGKTVLEMRETDEVMTVVDTKPSFSFQPDATYIIAGGLGGLGRSIARWLVDRGARNLILLSRSGPASPHARSLVEELEAKEARVVTPACDITNRELLKTVLGVCGQLMPPIKGCVQATMVVSAQNFESLAYKSWKSTTAPKAQGSWNLHELLPRGMDFFIMMSSVAGIIGTISDSGYAAGNTFKDGLARYRVGLGEKAVSLDMGLILTAGFLKDNQDSREYFLSNNVLDEITESELHAVLDIYCDPGRDEISMLESQVVVGITPTMREKGMHKADWLDRPLFRHLALINGAGGGNSEDSNLAALFAGAASTTEAAGIAMRATREKLSVMMSMPVDEIDTDKPIHQYGVDSLAAVELRNWFARELRADLAMFDILGGASIATVVTLAVGKSEYRRGT</sequence>
<dbReference type="FunFam" id="3.40.50.720:FF:000209">
    <property type="entry name" value="Polyketide synthase Pks12"/>
    <property type="match status" value="1"/>
</dbReference>
<dbReference type="SUPFAM" id="SSF53901">
    <property type="entry name" value="Thiolase-like"/>
    <property type="match status" value="1"/>
</dbReference>
<dbReference type="PANTHER" id="PTHR43775">
    <property type="entry name" value="FATTY ACID SYNTHASE"/>
    <property type="match status" value="1"/>
</dbReference>
<evidence type="ECO:0000256" key="4">
    <source>
        <dbReference type="ARBA" id="ARBA00022857"/>
    </source>
</evidence>
<dbReference type="SUPFAM" id="SSF50129">
    <property type="entry name" value="GroES-like"/>
    <property type="match status" value="1"/>
</dbReference>
<dbReference type="InterPro" id="IPR014030">
    <property type="entry name" value="Ketoacyl_synth_N"/>
</dbReference>
<reference evidence="12 13" key="1">
    <citation type="submission" date="2018-02" db="EMBL/GenBank/DDBJ databases">
        <title>The genomes of Aspergillus section Nigri reveals drivers in fungal speciation.</title>
        <authorList>
            <consortium name="DOE Joint Genome Institute"/>
            <person name="Vesth T.C."/>
            <person name="Nybo J."/>
            <person name="Theobald S."/>
            <person name="Brandl J."/>
            <person name="Frisvad J.C."/>
            <person name="Nielsen K.F."/>
            <person name="Lyhne E.K."/>
            <person name="Kogle M.E."/>
            <person name="Kuo A."/>
            <person name="Riley R."/>
            <person name="Clum A."/>
            <person name="Nolan M."/>
            <person name="Lipzen A."/>
            <person name="Salamov A."/>
            <person name="Henrissat B."/>
            <person name="Wiebenga A."/>
            <person name="De vries R.P."/>
            <person name="Grigoriev I.V."/>
            <person name="Mortensen U.H."/>
            <person name="Andersen M.R."/>
            <person name="Baker S.E."/>
        </authorList>
    </citation>
    <scope>NUCLEOTIDE SEQUENCE [LARGE SCALE GENOMIC DNA]</scope>
    <source>
        <strain evidence="12 13">CBS 121057</strain>
    </source>
</reference>
<dbReference type="EMBL" id="KZ826359">
    <property type="protein sequence ID" value="PYI05349.1"/>
    <property type="molecule type" value="Genomic_DNA"/>
</dbReference>
<dbReference type="Pfam" id="PF08242">
    <property type="entry name" value="Methyltransf_12"/>
    <property type="match status" value="1"/>
</dbReference>
<dbReference type="GO" id="GO:0016491">
    <property type="term" value="F:oxidoreductase activity"/>
    <property type="evidence" value="ECO:0007669"/>
    <property type="project" value="UniProtKB-KW"/>
</dbReference>
<dbReference type="InterPro" id="IPR056501">
    <property type="entry name" value="NAD-bd_HRPKS_sdrA"/>
</dbReference>
<dbReference type="Pfam" id="PF02801">
    <property type="entry name" value="Ketoacyl-synt_C"/>
    <property type="match status" value="1"/>
</dbReference>
<feature type="domain" description="Carrier" evidence="9">
    <location>
        <begin position="2549"/>
        <end position="2630"/>
    </location>
</feature>
<dbReference type="Gene3D" id="3.40.50.150">
    <property type="entry name" value="Vaccinia Virus protein VP39"/>
    <property type="match status" value="1"/>
</dbReference>
<dbReference type="Proteomes" id="UP000248423">
    <property type="component" value="Unassembled WGS sequence"/>
</dbReference>
<dbReference type="CDD" id="cd00833">
    <property type="entry name" value="PKS"/>
    <property type="match status" value="1"/>
</dbReference>
<dbReference type="SMART" id="SM00822">
    <property type="entry name" value="PKS_KR"/>
    <property type="match status" value="1"/>
</dbReference>
<dbReference type="InterPro" id="IPR042104">
    <property type="entry name" value="PKS_dehydratase_sf"/>
</dbReference>
<evidence type="ECO:0000259" key="11">
    <source>
        <dbReference type="PROSITE" id="PS52019"/>
    </source>
</evidence>
<evidence type="ECO:0000256" key="5">
    <source>
        <dbReference type="ARBA" id="ARBA00023002"/>
    </source>
</evidence>
<keyword evidence="4" id="KW-0521">NADP</keyword>
<dbReference type="SUPFAM" id="SSF47336">
    <property type="entry name" value="ACP-like"/>
    <property type="match status" value="1"/>
</dbReference>
<dbReference type="InterPro" id="IPR057326">
    <property type="entry name" value="KR_dom"/>
</dbReference>
<dbReference type="SUPFAM" id="SSF55048">
    <property type="entry name" value="Probable ACP-binding domain of malonyl-CoA ACP transacylase"/>
    <property type="match status" value="1"/>
</dbReference>
<dbReference type="SMART" id="SM00827">
    <property type="entry name" value="PKS_AT"/>
    <property type="match status" value="1"/>
</dbReference>
<dbReference type="SMART" id="SM00823">
    <property type="entry name" value="PKS_PP"/>
    <property type="match status" value="1"/>
</dbReference>
<dbReference type="STRING" id="1448318.A0A319EUS7"/>
<dbReference type="GO" id="GO:0004315">
    <property type="term" value="F:3-oxoacyl-[acyl-carrier-protein] synthase activity"/>
    <property type="evidence" value="ECO:0007669"/>
    <property type="project" value="InterPro"/>
</dbReference>
<evidence type="ECO:0000256" key="1">
    <source>
        <dbReference type="ARBA" id="ARBA00022450"/>
    </source>
</evidence>
<dbReference type="Pfam" id="PF13602">
    <property type="entry name" value="ADH_zinc_N_2"/>
    <property type="match status" value="1"/>
</dbReference>
<dbReference type="PROSITE" id="PS00012">
    <property type="entry name" value="PHOSPHOPANTETHEINE"/>
    <property type="match status" value="1"/>
</dbReference>
<dbReference type="GO" id="GO:0030639">
    <property type="term" value="P:polyketide biosynthetic process"/>
    <property type="evidence" value="ECO:0007669"/>
    <property type="project" value="UniProtKB-ARBA"/>
</dbReference>
<dbReference type="Pfam" id="PF08240">
    <property type="entry name" value="ADH_N"/>
    <property type="match status" value="1"/>
</dbReference>
<dbReference type="InterPro" id="IPR016035">
    <property type="entry name" value="Acyl_Trfase/lysoPLipase"/>
</dbReference>
<dbReference type="Pfam" id="PF21089">
    <property type="entry name" value="PKS_DH_N"/>
    <property type="match status" value="1"/>
</dbReference>
<keyword evidence="2" id="KW-0597">Phosphoprotein</keyword>
<dbReference type="Gene3D" id="3.90.180.10">
    <property type="entry name" value="Medium-chain alcohol dehydrogenases, catalytic domain"/>
    <property type="match status" value="1"/>
</dbReference>
<feature type="region of interest" description="C-terminal hotdog fold" evidence="8">
    <location>
        <begin position="1195"/>
        <end position="1354"/>
    </location>
</feature>
<dbReference type="SMART" id="SM00826">
    <property type="entry name" value="PKS_DH"/>
    <property type="match status" value="1"/>
</dbReference>
<protein>
    <submittedName>
        <fullName evidence="12">Polyketide synthase</fullName>
    </submittedName>
</protein>
<dbReference type="InterPro" id="IPR014043">
    <property type="entry name" value="Acyl_transferase_dom"/>
</dbReference>
<dbReference type="InterPro" id="IPR020843">
    <property type="entry name" value="ER"/>
</dbReference>